<accession>A0ABV6CA32</accession>
<keyword evidence="1" id="KW-1133">Transmembrane helix</keyword>
<sequence length="565" mass="64912">MSISLHFLNFDKNTRNPILKQCFKYIILAFICSVLMQIDDAIQQLFTESNGAKFEFKFALSLFGFHLLLWLGGNRSLAIIILVFFGLLQFSQLLHISYVGRPIDPTTISSIFSESKDISQSVTYTWRNHLHLILAVILPYGLNIYLYWKLLPKKINNWVSSVCFLGIFLILASKPYRATYRDLNMFLPGPTRPSLYNTLDTYSFFLIKGFPSIEEVMPKAEIPPPSLSKVNSNANTVWLVIVDSLRYDHLQAFGYERENTPLINEWFNKGLTKHKGVAAAVATAASVPLIMNAIHDPGNINQIKSAETNLFKLAKSAGYETTWISSQSSRVLNDLGVPYIDKLISEEDAPLLFEKEKDEGIFKFLKDFDSSKKQFVVILLRGAHSPYEENYEHRKEFRRWEDEDALKREIRDVNSYDNSVLYIDSILDRLLTKIQALPGENHVVITSDHGQLLGEENLWGHNILRREIAKVPIFSASWNEPEGQDFQTYFQGKAWVSHFEMSKWVAEKLGTSITYPQYNPEKAYFQGKNLYGFNQFIEVKLDNKEKLQLSEPVITPDYVPTVNHN</sequence>
<dbReference type="SUPFAM" id="SSF53649">
    <property type="entry name" value="Alkaline phosphatase-like"/>
    <property type="match status" value="1"/>
</dbReference>
<dbReference type="EMBL" id="JBHLXE010000076">
    <property type="protein sequence ID" value="MFC0179837.1"/>
    <property type="molecule type" value="Genomic_DNA"/>
</dbReference>
<feature type="transmembrane region" description="Helical" evidence="1">
    <location>
        <begin position="155"/>
        <end position="173"/>
    </location>
</feature>
<feature type="transmembrane region" description="Helical" evidence="1">
    <location>
        <begin position="54"/>
        <end position="71"/>
    </location>
</feature>
<dbReference type="PANTHER" id="PTHR30443:SF2">
    <property type="entry name" value="PHOSPHOETHANOLAMINE TRANSFERASE EPTC"/>
    <property type="match status" value="1"/>
</dbReference>
<dbReference type="InterPro" id="IPR017850">
    <property type="entry name" value="Alkaline_phosphatase_core_sf"/>
</dbReference>
<gene>
    <name evidence="3" type="ORF">ACFFIT_07015</name>
</gene>
<feature type="transmembrane region" description="Helical" evidence="1">
    <location>
        <begin position="78"/>
        <end position="98"/>
    </location>
</feature>
<keyword evidence="1" id="KW-0812">Transmembrane</keyword>
<evidence type="ECO:0000313" key="4">
    <source>
        <dbReference type="Proteomes" id="UP001589758"/>
    </source>
</evidence>
<name>A0ABV6CA32_9GAMM</name>
<feature type="domain" description="Sulfatase N-terminal" evidence="2">
    <location>
        <begin position="236"/>
        <end position="462"/>
    </location>
</feature>
<protein>
    <submittedName>
        <fullName evidence="3">Sulfatase-like hydrolase/transferase</fullName>
    </submittedName>
</protein>
<dbReference type="PANTHER" id="PTHR30443">
    <property type="entry name" value="INNER MEMBRANE PROTEIN"/>
    <property type="match status" value="1"/>
</dbReference>
<dbReference type="InterPro" id="IPR040423">
    <property type="entry name" value="PEA_transferase"/>
</dbReference>
<dbReference type="InterPro" id="IPR000917">
    <property type="entry name" value="Sulfatase_N"/>
</dbReference>
<keyword evidence="4" id="KW-1185">Reference proteome</keyword>
<dbReference type="Proteomes" id="UP001589758">
    <property type="component" value="Unassembled WGS sequence"/>
</dbReference>
<feature type="transmembrane region" description="Helical" evidence="1">
    <location>
        <begin position="22"/>
        <end position="42"/>
    </location>
</feature>
<evidence type="ECO:0000256" key="1">
    <source>
        <dbReference type="SAM" id="Phobius"/>
    </source>
</evidence>
<feature type="transmembrane region" description="Helical" evidence="1">
    <location>
        <begin position="129"/>
        <end position="148"/>
    </location>
</feature>
<keyword evidence="1" id="KW-0472">Membrane</keyword>
<dbReference type="Gene3D" id="3.40.720.10">
    <property type="entry name" value="Alkaline Phosphatase, subunit A"/>
    <property type="match status" value="1"/>
</dbReference>
<evidence type="ECO:0000313" key="3">
    <source>
        <dbReference type="EMBL" id="MFC0179837.1"/>
    </source>
</evidence>
<organism evidence="3 4">
    <name type="scientific">Thorsellia kenyensis</name>
    <dbReference type="NCBI Taxonomy" id="1549888"/>
    <lineage>
        <taxon>Bacteria</taxon>
        <taxon>Pseudomonadati</taxon>
        <taxon>Pseudomonadota</taxon>
        <taxon>Gammaproteobacteria</taxon>
        <taxon>Enterobacterales</taxon>
        <taxon>Thorselliaceae</taxon>
        <taxon>Thorsellia</taxon>
    </lineage>
</organism>
<reference evidence="3 4" key="1">
    <citation type="submission" date="2024-09" db="EMBL/GenBank/DDBJ databases">
        <authorList>
            <person name="Sun Q."/>
            <person name="Mori K."/>
        </authorList>
    </citation>
    <scope>NUCLEOTIDE SEQUENCE [LARGE SCALE GENOMIC DNA]</scope>
    <source>
        <strain evidence="3 4">CCM 8545</strain>
    </source>
</reference>
<dbReference type="Pfam" id="PF00884">
    <property type="entry name" value="Sulfatase"/>
    <property type="match status" value="1"/>
</dbReference>
<comment type="caution">
    <text evidence="3">The sequence shown here is derived from an EMBL/GenBank/DDBJ whole genome shotgun (WGS) entry which is preliminary data.</text>
</comment>
<proteinExistence type="predicted"/>
<dbReference type="RefSeq" id="WP_385876942.1">
    <property type="nucleotide sequence ID" value="NZ_JBHLXE010000076.1"/>
</dbReference>
<evidence type="ECO:0000259" key="2">
    <source>
        <dbReference type="Pfam" id="PF00884"/>
    </source>
</evidence>